<dbReference type="InterPro" id="IPR000836">
    <property type="entry name" value="PRTase_dom"/>
</dbReference>
<evidence type="ECO:0000256" key="1">
    <source>
        <dbReference type="ARBA" id="ARBA00008007"/>
    </source>
</evidence>
<dbReference type="EMBL" id="AGBF01000052">
    <property type="protein sequence ID" value="EGX58547.1"/>
    <property type="molecule type" value="Genomic_DNA"/>
</dbReference>
<keyword evidence="3" id="KW-1185">Reference proteome</keyword>
<protein>
    <submittedName>
        <fullName evidence="2">Uncharacterized protein</fullName>
    </submittedName>
</protein>
<dbReference type="Gene3D" id="3.40.50.2020">
    <property type="match status" value="1"/>
</dbReference>
<dbReference type="Proteomes" id="UP000004217">
    <property type="component" value="Unassembled WGS sequence"/>
</dbReference>
<dbReference type="SUPFAM" id="SSF53271">
    <property type="entry name" value="PRTase-like"/>
    <property type="match status" value="1"/>
</dbReference>
<accession>G2GD86</accession>
<evidence type="ECO:0000313" key="3">
    <source>
        <dbReference type="Proteomes" id="UP000004217"/>
    </source>
</evidence>
<sequence length="207" mass="22820">MCSQALGTARRCSNALCELSPDERGFSRVDAIAMFSGDLENAVRRLKYDGAWGWAPIFGRLVVGWMERTPDRVADVDLIVGNPTWTGRTPIQHIETILKAAAVEDAAGRWPFPASPVLVKPVDTERSAGKNREAKRLAAVAHAKAIRIERRIQDRTLLLFDDLFTTGQQMQAVARLLRDAGAAEVRGLVLARAPWRGTDRQGALFDT</sequence>
<dbReference type="InterPro" id="IPR029057">
    <property type="entry name" value="PRTase-like"/>
</dbReference>
<name>G2GD86_9ACTN</name>
<dbReference type="PANTHER" id="PTHR47505:SF1">
    <property type="entry name" value="DNA UTILIZATION PROTEIN YHGH"/>
    <property type="match status" value="1"/>
</dbReference>
<dbReference type="AlphaFoldDB" id="G2GD86"/>
<dbReference type="InterPro" id="IPR051910">
    <property type="entry name" value="ComF/GntX_DNA_util-trans"/>
</dbReference>
<dbReference type="CDD" id="cd06223">
    <property type="entry name" value="PRTases_typeI"/>
    <property type="match status" value="1"/>
</dbReference>
<evidence type="ECO:0000313" key="2">
    <source>
        <dbReference type="EMBL" id="EGX58547.1"/>
    </source>
</evidence>
<comment type="similarity">
    <text evidence="1">Belongs to the ComF/GntX family.</text>
</comment>
<comment type="caution">
    <text evidence="2">The sequence shown here is derived from an EMBL/GenBank/DDBJ whole genome shotgun (WGS) entry which is preliminary data.</text>
</comment>
<dbReference type="PANTHER" id="PTHR47505">
    <property type="entry name" value="DNA UTILIZATION PROTEIN YHGH"/>
    <property type="match status" value="1"/>
</dbReference>
<proteinExistence type="inferred from homology"/>
<gene>
    <name evidence="2" type="ORF">SZN_17317</name>
</gene>
<dbReference type="PATRIC" id="fig|700597.3.peg.3392"/>
<organism evidence="2 3">
    <name type="scientific">Streptomyces zinciresistens K42</name>
    <dbReference type="NCBI Taxonomy" id="700597"/>
    <lineage>
        <taxon>Bacteria</taxon>
        <taxon>Bacillati</taxon>
        <taxon>Actinomycetota</taxon>
        <taxon>Actinomycetes</taxon>
        <taxon>Kitasatosporales</taxon>
        <taxon>Streptomycetaceae</taxon>
        <taxon>Streptomyces</taxon>
    </lineage>
</organism>
<reference evidence="2 3" key="1">
    <citation type="submission" date="2011-08" db="EMBL/GenBank/DDBJ databases">
        <authorList>
            <person name="Lin Y."/>
            <person name="Hao X."/>
            <person name="Johnstone L."/>
            <person name="Miller S.J."/>
            <person name="Wei G."/>
            <person name="Rensing C."/>
        </authorList>
    </citation>
    <scope>NUCLEOTIDE SEQUENCE [LARGE SCALE GENOMIC DNA]</scope>
    <source>
        <strain evidence="2 3">K42</strain>
    </source>
</reference>